<dbReference type="InParanoid" id="A0A1X7V3X0"/>
<proteinExistence type="predicted"/>
<feature type="compositionally biased region" description="Acidic residues" evidence="1">
    <location>
        <begin position="152"/>
        <end position="175"/>
    </location>
</feature>
<feature type="compositionally biased region" description="Low complexity" evidence="1">
    <location>
        <begin position="131"/>
        <end position="150"/>
    </location>
</feature>
<accession>A0A1X7V3X0</accession>
<sequence>MDNRLDADNAKKMLSSLGSNMEPEMWKRMIVVLTFANFFVFQLENGYQDFTEEAIKLQVERETEEFRQVFQEHTGKDNKLVSQIPFILAGSMKQRKLPTDDDWLVTLWDQKRHDERSIQSSAEQSVGANSEEQNGQGVPGQQEGQVQNVPLADDDNSLEQEEEEMSEPRDDDSDLREDPLEHMDCDLLSEITFAMPKFND</sequence>
<dbReference type="InterPro" id="IPR027417">
    <property type="entry name" value="P-loop_NTPase"/>
</dbReference>
<dbReference type="AlphaFoldDB" id="A0A1X7V3X0"/>
<organism evidence="2">
    <name type="scientific">Amphimedon queenslandica</name>
    <name type="common">Sponge</name>
    <dbReference type="NCBI Taxonomy" id="400682"/>
    <lineage>
        <taxon>Eukaryota</taxon>
        <taxon>Metazoa</taxon>
        <taxon>Porifera</taxon>
        <taxon>Demospongiae</taxon>
        <taxon>Heteroscleromorpha</taxon>
        <taxon>Haplosclerida</taxon>
        <taxon>Niphatidae</taxon>
        <taxon>Amphimedon</taxon>
    </lineage>
</organism>
<feature type="region of interest" description="Disordered" evidence="1">
    <location>
        <begin position="114"/>
        <end position="183"/>
    </location>
</feature>
<name>A0A1X7V3X0_AMPQE</name>
<evidence type="ECO:0000256" key="1">
    <source>
        <dbReference type="SAM" id="MobiDB-lite"/>
    </source>
</evidence>
<dbReference type="Gene3D" id="3.40.50.300">
    <property type="entry name" value="P-loop containing nucleotide triphosphate hydrolases"/>
    <property type="match status" value="1"/>
</dbReference>
<protein>
    <submittedName>
        <fullName evidence="2">Uncharacterized protein</fullName>
    </submittedName>
</protein>
<reference evidence="2" key="1">
    <citation type="submission" date="2017-05" db="UniProtKB">
        <authorList>
            <consortium name="EnsemblMetazoa"/>
        </authorList>
    </citation>
    <scope>IDENTIFICATION</scope>
</reference>
<feature type="compositionally biased region" description="Polar residues" evidence="1">
    <location>
        <begin position="118"/>
        <end position="130"/>
    </location>
</feature>
<dbReference type="EnsemblMetazoa" id="Aqu2.1.34499_001">
    <property type="protein sequence ID" value="Aqu2.1.34499_001"/>
    <property type="gene ID" value="Aqu2.1.34499"/>
</dbReference>
<evidence type="ECO:0000313" key="2">
    <source>
        <dbReference type="EnsemblMetazoa" id="Aqu2.1.34499_001"/>
    </source>
</evidence>